<evidence type="ECO:0000256" key="3">
    <source>
        <dbReference type="ARBA" id="ARBA00022722"/>
    </source>
</evidence>
<keyword evidence="7" id="KW-0378">Hydrolase</keyword>
<sequence>MTKLVLVYNIQGAGTLQEPTDSSSWRRPPVEEVLSKLTTHFLRVHSRQCIDEAELAEHVVGLTCSLASCQFRYCMLIFVQ</sequence>
<evidence type="ECO:0000256" key="5">
    <source>
        <dbReference type="ARBA" id="ARBA00022759"/>
    </source>
</evidence>
<keyword evidence="4" id="KW-0479">Metal-binding</keyword>
<keyword evidence="9" id="KW-0233">DNA recombination</keyword>
<accession>A0A438KJT3</accession>
<comment type="cofactor">
    <cofactor evidence="1">
        <name>Mg(2+)</name>
        <dbReference type="ChEBI" id="CHEBI:18420"/>
    </cofactor>
</comment>
<keyword evidence="5 13" id="KW-0255">Endonuclease</keyword>
<dbReference type="GO" id="GO:0048476">
    <property type="term" value="C:Holliday junction resolvase complex"/>
    <property type="evidence" value="ECO:0007669"/>
    <property type="project" value="InterPro"/>
</dbReference>
<keyword evidence="12" id="KW-0469">Meiosis</keyword>
<evidence type="ECO:0000256" key="6">
    <source>
        <dbReference type="ARBA" id="ARBA00022763"/>
    </source>
</evidence>
<evidence type="ECO:0000256" key="11">
    <source>
        <dbReference type="ARBA" id="ARBA00023242"/>
    </source>
</evidence>
<keyword evidence="6" id="KW-0227">DNA damage</keyword>
<comment type="subcellular location">
    <subcellularLocation>
        <location evidence="2">Nucleus</location>
    </subcellularLocation>
</comment>
<evidence type="ECO:0000256" key="10">
    <source>
        <dbReference type="ARBA" id="ARBA00023204"/>
    </source>
</evidence>
<name>A0A438KJT3_VITVI</name>
<protein>
    <submittedName>
        <fullName evidence="13">Crossover junction endonuclease EME1B</fullName>
    </submittedName>
</protein>
<reference evidence="13 14" key="1">
    <citation type="journal article" date="2018" name="PLoS Genet.">
        <title>Population sequencing reveals clonal diversity and ancestral inbreeding in the grapevine cultivar Chardonnay.</title>
        <authorList>
            <person name="Roach M.J."/>
            <person name="Johnson D.L."/>
            <person name="Bohlmann J."/>
            <person name="van Vuuren H.J."/>
            <person name="Jones S.J."/>
            <person name="Pretorius I.S."/>
            <person name="Schmidt S.A."/>
            <person name="Borneman A.R."/>
        </authorList>
    </citation>
    <scope>NUCLEOTIDE SEQUENCE [LARGE SCALE GENOMIC DNA]</scope>
    <source>
        <strain evidence="14">cv. Chardonnay</strain>
        <tissue evidence="13">Leaf</tissue>
    </source>
</reference>
<evidence type="ECO:0000256" key="1">
    <source>
        <dbReference type="ARBA" id="ARBA00001946"/>
    </source>
</evidence>
<dbReference type="InterPro" id="IPR033310">
    <property type="entry name" value="Mms4/EME1/EME2"/>
</dbReference>
<dbReference type="GO" id="GO:0006310">
    <property type="term" value="P:DNA recombination"/>
    <property type="evidence" value="ECO:0007669"/>
    <property type="project" value="UniProtKB-KW"/>
</dbReference>
<dbReference type="GO" id="GO:0005634">
    <property type="term" value="C:nucleus"/>
    <property type="evidence" value="ECO:0007669"/>
    <property type="project" value="UniProtKB-SubCell"/>
</dbReference>
<evidence type="ECO:0000256" key="7">
    <source>
        <dbReference type="ARBA" id="ARBA00022801"/>
    </source>
</evidence>
<dbReference type="GO" id="GO:0051321">
    <property type="term" value="P:meiotic cell cycle"/>
    <property type="evidence" value="ECO:0007669"/>
    <property type="project" value="UniProtKB-KW"/>
</dbReference>
<proteinExistence type="predicted"/>
<dbReference type="PANTHER" id="PTHR21077:SF5">
    <property type="entry name" value="CROSSOVER JUNCTION ENDONUCLEASE MMS4"/>
    <property type="match status" value="1"/>
</dbReference>
<keyword evidence="10" id="KW-0234">DNA repair</keyword>
<evidence type="ECO:0000313" key="14">
    <source>
        <dbReference type="Proteomes" id="UP000288805"/>
    </source>
</evidence>
<evidence type="ECO:0000256" key="12">
    <source>
        <dbReference type="ARBA" id="ARBA00023254"/>
    </source>
</evidence>
<evidence type="ECO:0000256" key="2">
    <source>
        <dbReference type="ARBA" id="ARBA00004123"/>
    </source>
</evidence>
<keyword evidence="8" id="KW-0460">Magnesium</keyword>
<organism evidence="13 14">
    <name type="scientific">Vitis vinifera</name>
    <name type="common">Grape</name>
    <dbReference type="NCBI Taxonomy" id="29760"/>
    <lineage>
        <taxon>Eukaryota</taxon>
        <taxon>Viridiplantae</taxon>
        <taxon>Streptophyta</taxon>
        <taxon>Embryophyta</taxon>
        <taxon>Tracheophyta</taxon>
        <taxon>Spermatophyta</taxon>
        <taxon>Magnoliopsida</taxon>
        <taxon>eudicotyledons</taxon>
        <taxon>Gunneridae</taxon>
        <taxon>Pentapetalae</taxon>
        <taxon>rosids</taxon>
        <taxon>Vitales</taxon>
        <taxon>Vitaceae</taxon>
        <taxon>Viteae</taxon>
        <taxon>Vitis</taxon>
    </lineage>
</organism>
<dbReference type="EMBL" id="QGNW01000005">
    <property type="protein sequence ID" value="RVX21466.1"/>
    <property type="molecule type" value="Genomic_DNA"/>
</dbReference>
<dbReference type="AlphaFoldDB" id="A0A438KJT3"/>
<dbReference type="GO" id="GO:0004519">
    <property type="term" value="F:endonuclease activity"/>
    <property type="evidence" value="ECO:0007669"/>
    <property type="project" value="UniProtKB-KW"/>
</dbReference>
<gene>
    <name evidence="13" type="primary">EME1B_2</name>
    <name evidence="13" type="ORF">CK203_001952</name>
</gene>
<dbReference type="PANTHER" id="PTHR21077">
    <property type="entry name" value="EME1 PROTEIN"/>
    <property type="match status" value="1"/>
</dbReference>
<evidence type="ECO:0000256" key="9">
    <source>
        <dbReference type="ARBA" id="ARBA00023172"/>
    </source>
</evidence>
<evidence type="ECO:0000313" key="13">
    <source>
        <dbReference type="EMBL" id="RVX21466.1"/>
    </source>
</evidence>
<evidence type="ECO:0000256" key="8">
    <source>
        <dbReference type="ARBA" id="ARBA00022842"/>
    </source>
</evidence>
<comment type="caution">
    <text evidence="13">The sequence shown here is derived from an EMBL/GenBank/DDBJ whole genome shotgun (WGS) entry which is preliminary data.</text>
</comment>
<keyword evidence="3" id="KW-0540">Nuclease</keyword>
<evidence type="ECO:0000256" key="4">
    <source>
        <dbReference type="ARBA" id="ARBA00022723"/>
    </source>
</evidence>
<dbReference type="GO" id="GO:0006281">
    <property type="term" value="P:DNA repair"/>
    <property type="evidence" value="ECO:0007669"/>
    <property type="project" value="UniProtKB-KW"/>
</dbReference>
<keyword evidence="11" id="KW-0539">Nucleus</keyword>
<dbReference type="Proteomes" id="UP000288805">
    <property type="component" value="Unassembled WGS sequence"/>
</dbReference>
<dbReference type="GO" id="GO:0046872">
    <property type="term" value="F:metal ion binding"/>
    <property type="evidence" value="ECO:0007669"/>
    <property type="project" value="UniProtKB-KW"/>
</dbReference>
<dbReference type="GO" id="GO:0016787">
    <property type="term" value="F:hydrolase activity"/>
    <property type="evidence" value="ECO:0007669"/>
    <property type="project" value="UniProtKB-KW"/>
</dbReference>
<dbReference type="Gene3D" id="3.40.50.10130">
    <property type="match status" value="1"/>
</dbReference>